<feature type="region of interest" description="Disordered" evidence="1">
    <location>
        <begin position="51"/>
        <end position="101"/>
    </location>
</feature>
<sequence>MGWIASGRVRRIEAHPQPTTIHRYNLNTPRAPGEHEGAEECRREATCSLPSRAGVGPVLRKEGDGFSSTTRGHIHQQTTWGSRLARGDALQLPATRDVRNS</sequence>
<dbReference type="EMBL" id="JANPWB010000003">
    <property type="protein sequence ID" value="KAJ1199578.1"/>
    <property type="molecule type" value="Genomic_DNA"/>
</dbReference>
<protein>
    <submittedName>
        <fullName evidence="2">Uncharacterized protein</fullName>
    </submittedName>
</protein>
<reference evidence="2" key="1">
    <citation type="journal article" date="2022" name="bioRxiv">
        <title>Sequencing and chromosome-scale assembly of the giantPleurodeles waltlgenome.</title>
        <authorList>
            <person name="Brown T."/>
            <person name="Elewa A."/>
            <person name="Iarovenko S."/>
            <person name="Subramanian E."/>
            <person name="Araus A.J."/>
            <person name="Petzold A."/>
            <person name="Susuki M."/>
            <person name="Suzuki K.-i.T."/>
            <person name="Hayashi T."/>
            <person name="Toyoda A."/>
            <person name="Oliveira C."/>
            <person name="Osipova E."/>
            <person name="Leigh N.D."/>
            <person name="Simon A."/>
            <person name="Yun M.H."/>
        </authorList>
    </citation>
    <scope>NUCLEOTIDE SEQUENCE</scope>
    <source>
        <strain evidence="2">20211129_DDA</strain>
        <tissue evidence="2">Liver</tissue>
    </source>
</reference>
<proteinExistence type="predicted"/>
<feature type="compositionally biased region" description="Polar residues" evidence="1">
    <location>
        <begin position="66"/>
        <end position="81"/>
    </location>
</feature>
<dbReference type="Proteomes" id="UP001066276">
    <property type="component" value="Chromosome 2_1"/>
</dbReference>
<gene>
    <name evidence="2" type="ORF">NDU88_003412</name>
</gene>
<accession>A0AAV7VD94</accession>
<comment type="caution">
    <text evidence="2">The sequence shown here is derived from an EMBL/GenBank/DDBJ whole genome shotgun (WGS) entry which is preliminary data.</text>
</comment>
<evidence type="ECO:0000313" key="3">
    <source>
        <dbReference type="Proteomes" id="UP001066276"/>
    </source>
</evidence>
<dbReference type="AlphaFoldDB" id="A0AAV7VD94"/>
<name>A0AAV7VD94_PLEWA</name>
<evidence type="ECO:0000313" key="2">
    <source>
        <dbReference type="EMBL" id="KAJ1199578.1"/>
    </source>
</evidence>
<evidence type="ECO:0000256" key="1">
    <source>
        <dbReference type="SAM" id="MobiDB-lite"/>
    </source>
</evidence>
<organism evidence="2 3">
    <name type="scientific">Pleurodeles waltl</name>
    <name type="common">Iberian ribbed newt</name>
    <dbReference type="NCBI Taxonomy" id="8319"/>
    <lineage>
        <taxon>Eukaryota</taxon>
        <taxon>Metazoa</taxon>
        <taxon>Chordata</taxon>
        <taxon>Craniata</taxon>
        <taxon>Vertebrata</taxon>
        <taxon>Euteleostomi</taxon>
        <taxon>Amphibia</taxon>
        <taxon>Batrachia</taxon>
        <taxon>Caudata</taxon>
        <taxon>Salamandroidea</taxon>
        <taxon>Salamandridae</taxon>
        <taxon>Pleurodelinae</taxon>
        <taxon>Pleurodeles</taxon>
    </lineage>
</organism>
<keyword evidence="3" id="KW-1185">Reference proteome</keyword>